<dbReference type="Pfam" id="PF01887">
    <property type="entry name" value="SAM_HAT_N"/>
    <property type="match status" value="1"/>
</dbReference>
<comment type="similarity">
    <text evidence="2">Belongs to the SAM hydrolase / SAM-dependent halogenase family.</text>
</comment>
<dbReference type="Pfam" id="PF20257">
    <property type="entry name" value="SAM_HAT_C"/>
    <property type="match status" value="1"/>
</dbReference>
<reference evidence="6" key="1">
    <citation type="journal article" date="2019" name="Int. J. Syst. Evol. Microbiol.">
        <title>The Global Catalogue of Microorganisms (GCM) 10K type strain sequencing project: providing services to taxonomists for standard genome sequencing and annotation.</title>
        <authorList>
            <consortium name="The Broad Institute Genomics Platform"/>
            <consortium name="The Broad Institute Genome Sequencing Center for Infectious Disease"/>
            <person name="Wu L."/>
            <person name="Ma J."/>
        </authorList>
    </citation>
    <scope>NUCLEOTIDE SEQUENCE [LARGE SCALE GENOMIC DNA]</scope>
    <source>
        <strain evidence="6">KCTC 32255</strain>
    </source>
</reference>
<dbReference type="PANTHER" id="PTHR35092">
    <property type="entry name" value="CHLORINASE MJ1651"/>
    <property type="match status" value="1"/>
</dbReference>
<evidence type="ECO:0000313" key="6">
    <source>
        <dbReference type="Proteomes" id="UP001596337"/>
    </source>
</evidence>
<dbReference type="SUPFAM" id="SSF102522">
    <property type="entry name" value="Bacterial fluorinating enzyme, N-terminal domain"/>
    <property type="match status" value="1"/>
</dbReference>
<comment type="caution">
    <text evidence="5">The sequence shown here is derived from an EMBL/GenBank/DDBJ whole genome shotgun (WGS) entry which is preliminary data.</text>
</comment>
<dbReference type="Proteomes" id="UP001596337">
    <property type="component" value="Unassembled WGS sequence"/>
</dbReference>
<dbReference type="InterPro" id="IPR023228">
    <property type="entry name" value="SAM_OH_AdoTrfase_N_sf"/>
</dbReference>
<dbReference type="EMBL" id="JBHSXX010000001">
    <property type="protein sequence ID" value="MFC6865846.1"/>
    <property type="molecule type" value="Genomic_DNA"/>
</dbReference>
<name>A0ABW2BS41_9PSEU</name>
<evidence type="ECO:0000256" key="2">
    <source>
        <dbReference type="ARBA" id="ARBA00024035"/>
    </source>
</evidence>
<dbReference type="InterPro" id="IPR046470">
    <property type="entry name" value="SAM_HAT_C"/>
</dbReference>
<keyword evidence="6" id="KW-1185">Reference proteome</keyword>
<dbReference type="InterPro" id="IPR023227">
    <property type="entry name" value="SAM_OH_AdoTrfase_C_sf"/>
</dbReference>
<dbReference type="InterPro" id="IPR046469">
    <property type="entry name" value="SAM_HAT_N"/>
</dbReference>
<dbReference type="PANTHER" id="PTHR35092:SF1">
    <property type="entry name" value="CHLORINASE MJ1651"/>
    <property type="match status" value="1"/>
</dbReference>
<dbReference type="SUPFAM" id="SSF101852">
    <property type="entry name" value="Bacterial fluorinating enzyme, C-terminal domain"/>
    <property type="match status" value="1"/>
</dbReference>
<organism evidence="5 6">
    <name type="scientific">Haloechinothrix salitolerans</name>
    <dbReference type="NCBI Taxonomy" id="926830"/>
    <lineage>
        <taxon>Bacteria</taxon>
        <taxon>Bacillati</taxon>
        <taxon>Actinomycetota</taxon>
        <taxon>Actinomycetes</taxon>
        <taxon>Pseudonocardiales</taxon>
        <taxon>Pseudonocardiaceae</taxon>
        <taxon>Haloechinothrix</taxon>
    </lineage>
</organism>
<dbReference type="InterPro" id="IPR002747">
    <property type="entry name" value="SAM_OH_AdoTrfase"/>
</dbReference>
<evidence type="ECO:0000313" key="5">
    <source>
        <dbReference type="EMBL" id="MFC6865846.1"/>
    </source>
</evidence>
<keyword evidence="1" id="KW-0949">S-adenosyl-L-methionine</keyword>
<feature type="domain" description="S-adenosyl-l-methionine hydroxide adenosyltransferase C-terminal" evidence="4">
    <location>
        <begin position="177"/>
        <end position="260"/>
    </location>
</feature>
<dbReference type="Gene3D" id="2.40.30.90">
    <property type="entry name" value="Bacterial fluorinating enzyme like"/>
    <property type="match status" value="1"/>
</dbReference>
<evidence type="ECO:0000259" key="3">
    <source>
        <dbReference type="Pfam" id="PF01887"/>
    </source>
</evidence>
<proteinExistence type="inferred from homology"/>
<accession>A0ABW2BS41</accession>
<protein>
    <submittedName>
        <fullName evidence="5">S-adenosyl-l-methionine hydroxide adenosyltransferase family protein</fullName>
    </submittedName>
</protein>
<gene>
    <name evidence="5" type="ORF">ACFQGD_01660</name>
</gene>
<feature type="domain" description="S-adenosyl-l-methionine hydroxide adenosyltransferase N-terminal" evidence="3">
    <location>
        <begin position="6"/>
        <end position="151"/>
    </location>
</feature>
<dbReference type="Gene3D" id="3.40.50.10790">
    <property type="entry name" value="S-adenosyl-l-methionine hydroxide adenosyltransferase, N-terminal"/>
    <property type="match status" value="1"/>
</dbReference>
<evidence type="ECO:0000256" key="1">
    <source>
        <dbReference type="ARBA" id="ARBA00022691"/>
    </source>
</evidence>
<sequence length="272" mass="28687">MRYEWISFTTDYGLDDPFVGICHGVIARIAPNTRVIDLMHTVPAGEIRHGAFTLSQAVGYLPPAVHLAVVDPGVGTTRRAVVVVARDGLLVGPDNGLLLPAADELGGARAAFELTEPDYRLPEVSATFHGRDIFAPAAAHLAVGVPPERFGAPIDVRDLERVSSPAPSVRPGAITTEVLMTDHFGNIQLAARADTLADAGFVEGQQVTVHMGEARHIAVIGRTFEDVENGELILLVDSAGMLALAINRASAATKLGLVRGHFPECVLSGPTG</sequence>
<dbReference type="PIRSF" id="PIRSF006779">
    <property type="entry name" value="UCP006779"/>
    <property type="match status" value="1"/>
</dbReference>
<evidence type="ECO:0000259" key="4">
    <source>
        <dbReference type="Pfam" id="PF20257"/>
    </source>
</evidence>
<dbReference type="RefSeq" id="WP_345403729.1">
    <property type="nucleotide sequence ID" value="NZ_BAABLA010000115.1"/>
</dbReference>